<reference evidence="2 3" key="1">
    <citation type="submission" date="2016-10" db="EMBL/GenBank/DDBJ databases">
        <authorList>
            <person name="Varghese N."/>
            <person name="Submissions S."/>
        </authorList>
    </citation>
    <scope>NUCLEOTIDE SEQUENCE [LARGE SCALE GENOMIC DNA]</scope>
    <source>
        <strain evidence="2 3">DSM 21822</strain>
    </source>
</reference>
<gene>
    <name evidence="2" type="ORF">SAMN04488498_103234</name>
</gene>
<evidence type="ECO:0000256" key="1">
    <source>
        <dbReference type="SAM" id="Coils"/>
    </source>
</evidence>
<sequence>MAIFDDEPTKPKRVHEIGQDLSLLSVGELEERIVQLTAEIERLQAELKSKGSTKAAAEALFRRN</sequence>
<evidence type="ECO:0000313" key="3">
    <source>
        <dbReference type="Proteomes" id="UP000323300"/>
    </source>
</evidence>
<dbReference type="Pfam" id="PF06698">
    <property type="entry name" value="DUF1192"/>
    <property type="match status" value="1"/>
</dbReference>
<dbReference type="OrthoDB" id="7872350at2"/>
<feature type="coiled-coil region" evidence="1">
    <location>
        <begin position="26"/>
        <end position="60"/>
    </location>
</feature>
<name>A0A1I3XHD8_9HYPH</name>
<dbReference type="RefSeq" id="WP_149759525.1">
    <property type="nucleotide sequence ID" value="NZ_BSPE01000008.1"/>
</dbReference>
<evidence type="ECO:0000313" key="2">
    <source>
        <dbReference type="EMBL" id="SFK18918.1"/>
    </source>
</evidence>
<keyword evidence="3" id="KW-1185">Reference proteome</keyword>
<dbReference type="EMBL" id="FOSL01000003">
    <property type="protein sequence ID" value="SFK18918.1"/>
    <property type="molecule type" value="Genomic_DNA"/>
</dbReference>
<dbReference type="InterPro" id="IPR009579">
    <property type="entry name" value="DUF1192"/>
</dbReference>
<proteinExistence type="predicted"/>
<accession>A0A1I3XHD8</accession>
<protein>
    <submittedName>
        <fullName evidence="2">Uncharacterized small protein, DUF1192 family</fullName>
    </submittedName>
</protein>
<organism evidence="2 3">
    <name type="scientific">Neomesorhizobium albiziae</name>
    <dbReference type="NCBI Taxonomy" id="335020"/>
    <lineage>
        <taxon>Bacteria</taxon>
        <taxon>Pseudomonadati</taxon>
        <taxon>Pseudomonadota</taxon>
        <taxon>Alphaproteobacteria</taxon>
        <taxon>Hyphomicrobiales</taxon>
        <taxon>Phyllobacteriaceae</taxon>
        <taxon>Neomesorhizobium</taxon>
    </lineage>
</organism>
<keyword evidence="1" id="KW-0175">Coiled coil</keyword>
<dbReference type="AlphaFoldDB" id="A0A1I3XHD8"/>
<dbReference type="Proteomes" id="UP000323300">
    <property type="component" value="Unassembled WGS sequence"/>
</dbReference>